<reference evidence="1" key="1">
    <citation type="submission" date="2018-01" db="EMBL/GenBank/DDBJ databases">
        <authorList>
            <person name="Krukenberg V."/>
        </authorList>
    </citation>
    <scope>NUCLEOTIDE SEQUENCE</scope>
    <source>
        <strain evidence="1">E20ANME2</strain>
    </source>
</reference>
<evidence type="ECO:0000313" key="2">
    <source>
        <dbReference type="Proteomes" id="UP000248329"/>
    </source>
</evidence>
<dbReference type="Proteomes" id="UP000248329">
    <property type="component" value="Unassembled WGS sequence"/>
</dbReference>
<proteinExistence type="predicted"/>
<evidence type="ECO:0000313" key="1">
    <source>
        <dbReference type="EMBL" id="PXF59200.1"/>
    </source>
</evidence>
<sequence length="455" mass="50020">MKTMTARTSTVLALLLVSTAGVPTAVAMGGFSVQEFEVTGHGITRTIPVPVHPPMYPEDLSDTNFSKLRISPRSDWIEMIPGDSKEITVTVKNIDNRTIPIDPEVIISPYGEYIFDEGWIVMGQVIAELEPGSEEEFSFMVEIPGGAECGHYDVQVVFTDDVEQTQYPTPIPHYINAFGLMIDVWKPPVIRVLQSNIYDRVEPGMEYDYRVYIENVGEEDIGIDPGMSDDRGYYQLYNTAPAFENDAITVDAPSVVPAGGNATVNLHLSVPAGAKGRYHGELDLNIDDQAMAHERYDETSVHLDFEVRIQPTEPFVKAFTTETDATIAIELVSNWWGRYGTCRSGSSYDEDPFFDVALAGPNGDASLNLTGIVIRGSVNIGSANLGGSGRIPPPPPPPGLLLWEPEGDNVYNEGRGEYREHYIATTGSSIGDWELEILPHYVEDFEYTIAIGEAG</sequence>
<name>A0AC61L0D9_9EURY</name>
<protein>
    <submittedName>
        <fullName evidence="1">Uncharacterized protein</fullName>
    </submittedName>
</protein>
<comment type="caution">
    <text evidence="1">The sequence shown here is derived from an EMBL/GenBank/DDBJ whole genome shotgun (WGS) entry which is preliminary data.</text>
</comment>
<gene>
    <name evidence="1" type="ORF">C4B59_11885</name>
</gene>
<organism evidence="1 2">
    <name type="scientific">Candidatus Methanogaster sp</name>
    <dbReference type="NCBI Taxonomy" id="3386292"/>
    <lineage>
        <taxon>Archaea</taxon>
        <taxon>Methanobacteriati</taxon>
        <taxon>Methanobacteriota</taxon>
        <taxon>Stenosarchaea group</taxon>
        <taxon>Methanomicrobia</taxon>
        <taxon>Methanosarcinales</taxon>
        <taxon>ANME-2 cluster</taxon>
        <taxon>Candidatus Methanogasteraceae</taxon>
        <taxon>Candidatus Methanogaster</taxon>
    </lineage>
</organism>
<dbReference type="EMBL" id="PQXF01000027">
    <property type="protein sequence ID" value="PXF59200.1"/>
    <property type="molecule type" value="Genomic_DNA"/>
</dbReference>
<accession>A0AC61L0D9</accession>